<organism evidence="1 2">
    <name type="scientific">Scomber scombrus</name>
    <name type="common">Atlantic mackerel</name>
    <name type="synonym">Scomber vernalis</name>
    <dbReference type="NCBI Taxonomy" id="13677"/>
    <lineage>
        <taxon>Eukaryota</taxon>
        <taxon>Metazoa</taxon>
        <taxon>Chordata</taxon>
        <taxon>Craniata</taxon>
        <taxon>Vertebrata</taxon>
        <taxon>Euteleostomi</taxon>
        <taxon>Actinopterygii</taxon>
        <taxon>Neopterygii</taxon>
        <taxon>Teleostei</taxon>
        <taxon>Neoteleostei</taxon>
        <taxon>Acanthomorphata</taxon>
        <taxon>Pelagiaria</taxon>
        <taxon>Scombriformes</taxon>
        <taxon>Scombridae</taxon>
        <taxon>Scomber</taxon>
    </lineage>
</organism>
<dbReference type="AlphaFoldDB" id="A0AAV1NK02"/>
<evidence type="ECO:0000313" key="2">
    <source>
        <dbReference type="Proteomes" id="UP001314229"/>
    </source>
</evidence>
<protein>
    <submittedName>
        <fullName evidence="1">Uncharacterized protein</fullName>
    </submittedName>
</protein>
<dbReference type="EMBL" id="CAWUFR010000039">
    <property type="protein sequence ID" value="CAK6959320.1"/>
    <property type="molecule type" value="Genomic_DNA"/>
</dbReference>
<comment type="caution">
    <text evidence="1">The sequence shown here is derived from an EMBL/GenBank/DDBJ whole genome shotgun (WGS) entry which is preliminary data.</text>
</comment>
<accession>A0AAV1NK02</accession>
<dbReference type="Proteomes" id="UP001314229">
    <property type="component" value="Unassembled WGS sequence"/>
</dbReference>
<name>A0AAV1NK02_SCOSC</name>
<proteinExistence type="predicted"/>
<reference evidence="1 2" key="1">
    <citation type="submission" date="2024-01" db="EMBL/GenBank/DDBJ databases">
        <authorList>
            <person name="Alioto T."/>
            <person name="Alioto T."/>
            <person name="Gomez Garrido J."/>
        </authorList>
    </citation>
    <scope>NUCLEOTIDE SEQUENCE [LARGE SCALE GENOMIC DNA]</scope>
</reference>
<sequence>MWEIRHLGYPSKKRLSWTKGDHVDSVCLRHDLQVLRAQRRAETRTARRTQTGAIRWISIVIVATDPSIYQDTLAT</sequence>
<gene>
    <name evidence="1" type="ORF">FSCOSCO3_A034079</name>
</gene>
<keyword evidence="2" id="KW-1185">Reference proteome</keyword>
<evidence type="ECO:0000313" key="1">
    <source>
        <dbReference type="EMBL" id="CAK6959320.1"/>
    </source>
</evidence>